<sequence>MEKMKKQEEEANRLFAKFHNLIEDIGGELGQEAMVSILAKKCALIAVDEIIFSNPHSNPFNTDVFSTMDYWQEVKKEIEKL</sequence>
<accession>A0A6J5N5E4</accession>
<protein>
    <submittedName>
        <fullName evidence="1">Uncharacterized protein</fullName>
    </submittedName>
</protein>
<evidence type="ECO:0000313" key="1">
    <source>
        <dbReference type="EMBL" id="CAB4152493.1"/>
    </source>
</evidence>
<gene>
    <name evidence="1" type="ORF">UFOVP615_15</name>
</gene>
<name>A0A6J5N5E4_9CAUD</name>
<proteinExistence type="predicted"/>
<dbReference type="EMBL" id="LR796584">
    <property type="protein sequence ID" value="CAB4152493.1"/>
    <property type="molecule type" value="Genomic_DNA"/>
</dbReference>
<organism evidence="1">
    <name type="scientific">uncultured Caudovirales phage</name>
    <dbReference type="NCBI Taxonomy" id="2100421"/>
    <lineage>
        <taxon>Viruses</taxon>
        <taxon>Duplodnaviria</taxon>
        <taxon>Heunggongvirae</taxon>
        <taxon>Uroviricota</taxon>
        <taxon>Caudoviricetes</taxon>
        <taxon>Peduoviridae</taxon>
        <taxon>Maltschvirus</taxon>
        <taxon>Maltschvirus maltsch</taxon>
    </lineage>
</organism>
<reference evidence="1" key="1">
    <citation type="submission" date="2020-04" db="EMBL/GenBank/DDBJ databases">
        <authorList>
            <person name="Chiriac C."/>
            <person name="Salcher M."/>
            <person name="Ghai R."/>
            <person name="Kavagutti S V."/>
        </authorList>
    </citation>
    <scope>NUCLEOTIDE SEQUENCE</scope>
</reference>